<dbReference type="InterPro" id="IPR039564">
    <property type="entry name" value="Peptidase_C39-like"/>
</dbReference>
<name>A0AA51RSE0_9GAMM</name>
<gene>
    <name evidence="3" type="ORF">Q9312_16320</name>
</gene>
<reference evidence="3 4" key="1">
    <citation type="submission" date="2023-08" db="EMBL/GenBank/DDBJ databases">
        <title>Pleionea litopenaei sp. nov., isolated from stomach of juvenile Litopenaeus vannamei.</title>
        <authorList>
            <person name="Rho A.M."/>
            <person name="Hwang C.Y."/>
        </authorList>
    </citation>
    <scope>NUCLEOTIDE SEQUENCE [LARGE SCALE GENOMIC DNA]</scope>
    <source>
        <strain evidence="3 4">HL-JVS1</strain>
    </source>
</reference>
<dbReference type="KEGG" id="plei:Q9312_16320"/>
<dbReference type="GO" id="GO:0051301">
    <property type="term" value="P:cell division"/>
    <property type="evidence" value="ECO:0007669"/>
    <property type="project" value="TreeGrafter"/>
</dbReference>
<organism evidence="3 4">
    <name type="scientific">Pleionea litopenaei</name>
    <dbReference type="NCBI Taxonomy" id="3070815"/>
    <lineage>
        <taxon>Bacteria</taxon>
        <taxon>Pseudomonadati</taxon>
        <taxon>Pseudomonadota</taxon>
        <taxon>Gammaproteobacteria</taxon>
        <taxon>Oceanospirillales</taxon>
        <taxon>Pleioneaceae</taxon>
        <taxon>Pleionea</taxon>
    </lineage>
</organism>
<dbReference type="RefSeq" id="WP_309201932.1">
    <property type="nucleotide sequence ID" value="NZ_CP133548.1"/>
</dbReference>
<dbReference type="SUPFAM" id="SSF81901">
    <property type="entry name" value="HCP-like"/>
    <property type="match status" value="1"/>
</dbReference>
<dbReference type="Pfam" id="PF13432">
    <property type="entry name" value="TPR_16"/>
    <property type="match status" value="1"/>
</dbReference>
<sequence length="1659" mass="193753">MDQIIKEEHQQPKSDVINQLEDLKKQGRYVDAYRLAVTHWGEFDTMTSKEQLLQLIAVLDRVGLGRSGDAIRYRLHRQYPDDPEVALRAAYLYLYSRGPATVWELADKHLSSQNLSKQQRAEWLLLKCLTASTLRDFENAQELHEEAGKHFKDDWWHRVLGYVLTDKEEYTKALDYLLPLYQSNPSEGLLLQIAKTLSFAEQESQAIELLAEESPKYQSHRPWFHLAHLYKECGEREQLIYALQQAEENCVQKDKQLIRNFSYLYGYVALEQGDFETARTKFLENNTRYSQVIAENILTDEGNKKVRLDVPFIKQGFLTCAPASIAAVLNYLGQSYTQEEIAKEVCYDGTPDYLQHEWLDKQNIAFIEFDLEWSLAKQLIDRDLPFTFVTRSGNESHMQVVTGYNEKTGVLYLMDPSSPGVTEILAKLAIEMNASVGPRCMVLLPEKTTGKVDGLIFPAEVSYQHYRAFSQHIRQHNLEQARDVLQQMKQHSAQQRLTLMAERSLAIELQDEYLIESSTSQLLEKFPDEPWLITSRFYALNQLGRRREALAFLHESFIRTGQQELLETWLLEVYEIPEYSQAVKEQVNRLHRMALYYAESNWILGHLYWFDGKHDLARRHYRWSITLNDRDERYTESYFKSCIWNGRQKSAARFLKQRWENYREKSSGPAISFFNALSFMDLEHQGMNVLRKSAQLRPNDDYLISFYLRKLIEFGEYREFKKIYSEKSSILHRKDALSIKAEYFYVTDQHNKAEAIYEQLIVLYPSVAEYYRSLFRLQLVKGEQVEIDRRLDELLEKIGFAPFSAWLIADWHSDSKVKEKLLSALVNEHPGDVSAVSRYAQMLIARDDFEQAKACLSKHLSEHTQSAELLALLSNIELRQDNIKVAQDYAWQAIEKNIDSDAAFDALIYSHMGIDERKLMLQRLWTLLKANLSSGDFLWNYWHIARAWLEPKELQRFCSHIKEKYSHSWYSYVLVAKQFVDENKIDEAEKTLLAALKKFPLLPRVHFELGEIYVLKNDIEKAIESFLQVLIFNPSWAQAARRLAELYEKVDDIEASQKVLEKACRYNSHDGILFGLRADLKLKQEKQDEALELLVQAVSKDTEYNWGWRTLQSTGEMLGRPSIALDTATKLTEESPRNSSAWIALSRLVDSPENCEDALLRGLEQTPRAIDLRRELIEFYIDSYQFEKAQEQLDSAFWQGNPPLSIHALKASIFARQGRYGEAIEWLENFLKSHDNYYDGWEKLHHWYLNFGMPDKAISAAKKMVDHAPHQARTLSVSAETLFEQGDEGERAIAAQWLEKAFNLEPADLHVSLSWLDYLLDHERYQEAEECEQIVLKFYQHALLDVRRVRRLVHTGNRAAANDLIPEVIEQNVDNAWIYFQLIKWCSNKSEVDATLALLKEKMKQPDCCEAIATAWAYQVLDSHGSKPISEYLENNDYSTVWNAVANRYFRALEDSQRLPPKKFMKEHRSAILQDTELFAIYGFLLCQKGRYREALDWYRERNLYEIGVGYIWYHKRWAEMENGDWKSAQESIIQAIQCPPDNCYSNICLWFAYFKLVAGNLLSNEDLININEGELTPLEQYVFSLVLAMNALEGQPVDTNNKEFWHYLRQAQHRMQGQSGNPMAADCKRHIRQLLRSRIPDVGFFNKLSLRFKLHNHF</sequence>
<keyword evidence="4" id="KW-1185">Reference proteome</keyword>
<keyword evidence="1" id="KW-0802">TPR repeat</keyword>
<dbReference type="EMBL" id="CP133548">
    <property type="protein sequence ID" value="WMS86787.1"/>
    <property type="molecule type" value="Genomic_DNA"/>
</dbReference>
<dbReference type="PANTHER" id="PTHR12558">
    <property type="entry name" value="CELL DIVISION CYCLE 16,23,27"/>
    <property type="match status" value="1"/>
</dbReference>
<dbReference type="Gene3D" id="3.90.70.10">
    <property type="entry name" value="Cysteine proteinases"/>
    <property type="match status" value="1"/>
</dbReference>
<dbReference type="SMART" id="SM00028">
    <property type="entry name" value="TPR"/>
    <property type="match status" value="9"/>
</dbReference>
<feature type="repeat" description="TPR" evidence="1">
    <location>
        <begin position="1003"/>
        <end position="1036"/>
    </location>
</feature>
<dbReference type="Gene3D" id="1.25.40.10">
    <property type="entry name" value="Tetratricopeptide repeat domain"/>
    <property type="match status" value="5"/>
</dbReference>
<evidence type="ECO:0000313" key="4">
    <source>
        <dbReference type="Proteomes" id="UP001239782"/>
    </source>
</evidence>
<dbReference type="PANTHER" id="PTHR12558:SF44">
    <property type="entry name" value="TETRATRICOPEPTIDE REPEAT-CONTAINING PROTEIN"/>
    <property type="match status" value="1"/>
</dbReference>
<dbReference type="InterPro" id="IPR011990">
    <property type="entry name" value="TPR-like_helical_dom_sf"/>
</dbReference>
<dbReference type="SUPFAM" id="SSF48452">
    <property type="entry name" value="TPR-like"/>
    <property type="match status" value="3"/>
</dbReference>
<dbReference type="PROSITE" id="PS50005">
    <property type="entry name" value="TPR"/>
    <property type="match status" value="1"/>
</dbReference>
<protein>
    <submittedName>
        <fullName evidence="3">Tetratricopeptide repeat protein</fullName>
    </submittedName>
</protein>
<evidence type="ECO:0000313" key="3">
    <source>
        <dbReference type="EMBL" id="WMS86787.1"/>
    </source>
</evidence>
<evidence type="ECO:0000259" key="2">
    <source>
        <dbReference type="Pfam" id="PF13529"/>
    </source>
</evidence>
<feature type="domain" description="Peptidase C39-like" evidence="2">
    <location>
        <begin position="308"/>
        <end position="416"/>
    </location>
</feature>
<dbReference type="Pfam" id="PF13529">
    <property type="entry name" value="Peptidase_C39_2"/>
    <property type="match status" value="1"/>
</dbReference>
<accession>A0AA51RSE0</accession>
<proteinExistence type="predicted"/>
<dbReference type="Proteomes" id="UP001239782">
    <property type="component" value="Chromosome"/>
</dbReference>
<evidence type="ECO:0000256" key="1">
    <source>
        <dbReference type="PROSITE-ProRule" id="PRU00339"/>
    </source>
</evidence>
<dbReference type="InterPro" id="IPR019734">
    <property type="entry name" value="TPR_rpt"/>
</dbReference>